<evidence type="ECO:0000313" key="16">
    <source>
        <dbReference type="EMBL" id="KAH1902955.1"/>
    </source>
</evidence>
<dbReference type="Pfam" id="PF00083">
    <property type="entry name" value="Sugar_tr"/>
    <property type="match status" value="1"/>
</dbReference>
<keyword evidence="10" id="KW-0804">Transcription</keyword>
<evidence type="ECO:0000256" key="6">
    <source>
        <dbReference type="ARBA" id="ARBA00022989"/>
    </source>
</evidence>
<keyword evidence="5" id="KW-0479">Metal-binding</keyword>
<evidence type="ECO:0000256" key="9">
    <source>
        <dbReference type="ARBA" id="ARBA00023136"/>
    </source>
</evidence>
<keyword evidence="3" id="KW-0813">Transport</keyword>
<evidence type="ECO:0000313" key="17">
    <source>
        <dbReference type="Proteomes" id="UP000813423"/>
    </source>
</evidence>
<dbReference type="PANTHER" id="PTHR48022">
    <property type="entry name" value="PLASTIDIC GLUCOSE TRANSPORTER 4"/>
    <property type="match status" value="1"/>
</dbReference>
<dbReference type="InterPro" id="IPR020846">
    <property type="entry name" value="MFS_dom"/>
</dbReference>
<feature type="domain" description="Major facilitator superfamily (MFS) profile" evidence="15">
    <location>
        <begin position="24"/>
        <end position="459"/>
    </location>
</feature>
<keyword evidence="8" id="KW-0238">DNA-binding</keyword>
<dbReference type="Pfam" id="PF00172">
    <property type="entry name" value="Zn_clus"/>
    <property type="match status" value="1"/>
</dbReference>
<dbReference type="GO" id="GO:0005351">
    <property type="term" value="F:carbohydrate:proton symporter activity"/>
    <property type="evidence" value="ECO:0007669"/>
    <property type="project" value="TreeGrafter"/>
</dbReference>
<dbReference type="PROSITE" id="PS50850">
    <property type="entry name" value="MFS"/>
    <property type="match status" value="1"/>
</dbReference>
<evidence type="ECO:0000256" key="2">
    <source>
        <dbReference type="ARBA" id="ARBA00010992"/>
    </source>
</evidence>
<dbReference type="PRINTS" id="PR00171">
    <property type="entry name" value="SUGRTRNSPORT"/>
</dbReference>
<evidence type="ECO:0000256" key="10">
    <source>
        <dbReference type="ARBA" id="ARBA00023163"/>
    </source>
</evidence>
<evidence type="ECO:0000256" key="11">
    <source>
        <dbReference type="ARBA" id="ARBA00023242"/>
    </source>
</evidence>
<dbReference type="NCBIfam" id="TIGR00879">
    <property type="entry name" value="SP"/>
    <property type="match status" value="1"/>
</dbReference>
<feature type="transmembrane region" description="Helical" evidence="13">
    <location>
        <begin position="270"/>
        <end position="293"/>
    </location>
</feature>
<reference evidence="16" key="1">
    <citation type="submission" date="2021-08" db="EMBL/GenBank/DDBJ databases">
        <title>Global Aspergillus fumigatus from environmental and clinical sources.</title>
        <authorList>
            <person name="Barber A."/>
            <person name="Sae-Ong T."/>
        </authorList>
    </citation>
    <scope>NUCLEOTIDE SEQUENCE</scope>
    <source>
        <strain evidence="16">NRZ-2016-071</strain>
    </source>
</reference>
<feature type="transmembrane region" description="Helical" evidence="13">
    <location>
        <begin position="183"/>
        <end position="204"/>
    </location>
</feature>
<dbReference type="EMBL" id="JAIBSC010000055">
    <property type="protein sequence ID" value="KAH1902955.1"/>
    <property type="molecule type" value="Genomic_DNA"/>
</dbReference>
<evidence type="ECO:0000256" key="4">
    <source>
        <dbReference type="ARBA" id="ARBA00022692"/>
    </source>
</evidence>
<proteinExistence type="inferred from homology"/>
<dbReference type="InterPro" id="IPR036864">
    <property type="entry name" value="Zn2-C6_fun-type_DNA-bd_sf"/>
</dbReference>
<dbReference type="InterPro" id="IPR003663">
    <property type="entry name" value="Sugar/inositol_transpt"/>
</dbReference>
<evidence type="ECO:0000256" key="7">
    <source>
        <dbReference type="ARBA" id="ARBA00023015"/>
    </source>
</evidence>
<dbReference type="SMART" id="SM00066">
    <property type="entry name" value="GAL4"/>
    <property type="match status" value="1"/>
</dbReference>
<feature type="transmembrane region" description="Helical" evidence="13">
    <location>
        <begin position="313"/>
        <end position="334"/>
    </location>
</feature>
<dbReference type="PROSITE" id="PS50048">
    <property type="entry name" value="ZN2_CY6_FUNGAL_2"/>
    <property type="match status" value="1"/>
</dbReference>
<evidence type="ECO:0000256" key="13">
    <source>
        <dbReference type="SAM" id="Phobius"/>
    </source>
</evidence>
<evidence type="ECO:0000259" key="14">
    <source>
        <dbReference type="PROSITE" id="PS50048"/>
    </source>
</evidence>
<dbReference type="GO" id="GO:0008270">
    <property type="term" value="F:zinc ion binding"/>
    <property type="evidence" value="ECO:0007669"/>
    <property type="project" value="InterPro"/>
</dbReference>
<dbReference type="Proteomes" id="UP000813423">
    <property type="component" value="Unassembled WGS sequence"/>
</dbReference>
<evidence type="ECO:0000256" key="12">
    <source>
        <dbReference type="SAM" id="MobiDB-lite"/>
    </source>
</evidence>
<keyword evidence="6 13" id="KW-1133">Transmembrane helix</keyword>
<dbReference type="GO" id="GO:0003677">
    <property type="term" value="F:DNA binding"/>
    <property type="evidence" value="ECO:0007669"/>
    <property type="project" value="UniProtKB-KW"/>
</dbReference>
<feature type="transmembrane region" description="Helical" evidence="13">
    <location>
        <begin position="63"/>
        <end position="83"/>
    </location>
</feature>
<dbReference type="PROSITE" id="PS00463">
    <property type="entry name" value="ZN2_CY6_FUNGAL_1"/>
    <property type="match status" value="1"/>
</dbReference>
<feature type="transmembrane region" description="Helical" evidence="13">
    <location>
        <begin position="12"/>
        <end position="35"/>
    </location>
</feature>
<evidence type="ECO:0000256" key="5">
    <source>
        <dbReference type="ARBA" id="ARBA00022723"/>
    </source>
</evidence>
<feature type="transmembrane region" description="Helical" evidence="13">
    <location>
        <begin position="437"/>
        <end position="456"/>
    </location>
</feature>
<dbReference type="SUPFAM" id="SSF103473">
    <property type="entry name" value="MFS general substrate transporter"/>
    <property type="match status" value="1"/>
</dbReference>
<accession>A0A9P8NG34</accession>
<dbReference type="InterPro" id="IPR005829">
    <property type="entry name" value="Sugar_transporter_CS"/>
</dbReference>
<comment type="similarity">
    <text evidence="2">Belongs to the major facilitator superfamily. Sugar transporter (TC 2.A.1.1) family.</text>
</comment>
<keyword evidence="4 13" id="KW-0812">Transmembrane</keyword>
<evidence type="ECO:0000259" key="15">
    <source>
        <dbReference type="PROSITE" id="PS50850"/>
    </source>
</evidence>
<dbReference type="SUPFAM" id="SSF57701">
    <property type="entry name" value="Zn2/Cys6 DNA-binding domain"/>
    <property type="match status" value="1"/>
</dbReference>
<dbReference type="Gene3D" id="1.20.1250.20">
    <property type="entry name" value="MFS general substrate transporter like domains"/>
    <property type="match status" value="1"/>
</dbReference>
<dbReference type="GO" id="GO:0000981">
    <property type="term" value="F:DNA-binding transcription factor activity, RNA polymerase II-specific"/>
    <property type="evidence" value="ECO:0007669"/>
    <property type="project" value="InterPro"/>
</dbReference>
<feature type="transmembrane region" description="Helical" evidence="13">
    <location>
        <begin position="371"/>
        <end position="394"/>
    </location>
</feature>
<feature type="compositionally biased region" description="Basic and acidic residues" evidence="12">
    <location>
        <begin position="649"/>
        <end position="663"/>
    </location>
</feature>
<dbReference type="CDD" id="cd00067">
    <property type="entry name" value="GAL4"/>
    <property type="match status" value="1"/>
</dbReference>
<feature type="region of interest" description="Disordered" evidence="12">
    <location>
        <begin position="599"/>
        <end position="663"/>
    </location>
</feature>
<dbReference type="InterPro" id="IPR007219">
    <property type="entry name" value="XnlR_reg_dom"/>
</dbReference>
<dbReference type="InterPro" id="IPR036259">
    <property type="entry name" value="MFS_trans_sf"/>
</dbReference>
<dbReference type="CDD" id="cd12148">
    <property type="entry name" value="fungal_TF_MHR"/>
    <property type="match status" value="1"/>
</dbReference>
<gene>
    <name evidence="16" type="ORF">KXV57_007139</name>
</gene>
<feature type="domain" description="Zn(2)-C6 fungal-type" evidence="14">
    <location>
        <begin position="533"/>
        <end position="562"/>
    </location>
</feature>
<dbReference type="Pfam" id="PF04082">
    <property type="entry name" value="Fungal_trans"/>
    <property type="match status" value="1"/>
</dbReference>
<dbReference type="InterPro" id="IPR001138">
    <property type="entry name" value="Zn2Cys6_DnaBD"/>
</dbReference>
<dbReference type="PROSITE" id="PS00216">
    <property type="entry name" value="SUGAR_TRANSPORT_1"/>
    <property type="match status" value="1"/>
</dbReference>
<comment type="subcellular location">
    <subcellularLocation>
        <location evidence="1">Membrane</location>
        <topology evidence="1">Multi-pass membrane protein</topology>
    </subcellularLocation>
</comment>
<evidence type="ECO:0000256" key="1">
    <source>
        <dbReference type="ARBA" id="ARBA00004141"/>
    </source>
</evidence>
<dbReference type="GO" id="GO:0006351">
    <property type="term" value="P:DNA-templated transcription"/>
    <property type="evidence" value="ECO:0007669"/>
    <property type="project" value="InterPro"/>
</dbReference>
<dbReference type="Gene3D" id="4.10.240.10">
    <property type="entry name" value="Zn(2)-C6 fungal-type DNA-binding domain"/>
    <property type="match status" value="1"/>
</dbReference>
<protein>
    <submittedName>
        <fullName evidence="16">Uncharacterized protein</fullName>
    </submittedName>
</protein>
<dbReference type="FunFam" id="1.20.1250.20:FF:000819">
    <property type="entry name" value="General substrate transporter"/>
    <property type="match status" value="1"/>
</dbReference>
<feature type="transmembrane region" description="Helical" evidence="13">
    <location>
        <begin position="95"/>
        <end position="114"/>
    </location>
</feature>
<dbReference type="PANTHER" id="PTHR48022:SF62">
    <property type="entry name" value="HEXOSE CARRIER PROTEIN"/>
    <property type="match status" value="1"/>
</dbReference>
<dbReference type="AlphaFoldDB" id="A0A9P8NG34"/>
<comment type="caution">
    <text evidence="16">The sequence shown here is derived from an EMBL/GenBank/DDBJ whole genome shotgun (WGS) entry which is preliminary data.</text>
</comment>
<name>A0A9P8NG34_ASPFM</name>
<keyword evidence="11" id="KW-0539">Nucleus</keyword>
<feature type="transmembrane region" description="Helical" evidence="13">
    <location>
        <begin position="406"/>
        <end position="425"/>
    </location>
</feature>
<dbReference type="GO" id="GO:0016020">
    <property type="term" value="C:membrane"/>
    <property type="evidence" value="ECO:0007669"/>
    <property type="project" value="UniProtKB-SubCell"/>
</dbReference>
<sequence>MAIFPLTRYTAHMGASGLTLNFLVAGIATCAFWLFGYDMSVMGGLITEESFTSVFPEMKDANIQGIVIASFELGALAGALACLDLGDRLGRRLTVWFGMLFMLVGGTLQTSAWALSQLTVGRVLSGIGLGLQVATIPSWQSECAKAHSRGRWVMIEGGLQTFGVACGQLVGYGFFFVKGQAQWRAPVGIQLIPALIVFVFINFLPESPRWLIKHGLVEEGAYNLSKLRNLPLDHPELMFERDAIIASFEAQSELAPFSYREMLRNGKTKMFHRVAIGFFMQSAQQLSGINLVSTYANKILQESFGLAASTSHLIAAMGGLEYAVCSLLSVFLIEGLGRRRAFLWTTVGMSSCFAVIAGLQSTDSRTCQLTAAGFLFLFNTFFGLAWVGGPFLYSAEIAPLRCRAQANAFASAGNWLFCFVVVMIIPPAFQNIGWKTYIIFAILNACFVPIIYFFLVETRKRSLEELDVIFAAGGDPVEKEKTMPYNIPIEEARRILGLAESPSIAEVLYHDAKPPAPIQWRPVMPPALAVRLTCQACTRRKVKCDKKSPCTNCLKHGITCVVVERPRWPRGRSGNQAISREQDLSDRVAKLEQLIEGLTHSKRGTGNVSSSGGENTIPSSGRSPKSPSERAQTTEDLFHLQPSVIRQSADSRERHPENHPELPSEPVRRRILVDIFLRQVDPILKVLHRPSLCAYLLEGKPYLDYAPEHPVPAALASAVFYMASSSLAEDQCLALLAERKETVLARYNDETMTALARVDFLVTNHLTVLQAFVLSLVAARTHDHSRKVWTMLSVALRIAQALSLHMTDPPFPVTPFEREMRRRLWHVIGWLDLEASLNRGSESMMRSAWIQTHSLTNINDDDFGCDSEDPLPAAQRGPTEATLLILFAHGQCALRALDLSHFAEPGITDIQERQQTVDHFRRTTKELLAGCDPENVPFHWFSIQIQEQISAVLQLIALRPLQRSPTFVPAELPAPQMLALAADILERRQRIFNDPRGQPWRWFGLLFFPWHALVVAMTEVCVCTDRLVMDRYWPTVERSYDLFQKQAVGTHYDWLSASMDSLMNNARAARQKVVDSDAPGLQAPDSHLYMDMASLERPLLPESLPHVPDAALAPEGLTLLPDQEISAWAQYGEFTDRFDELHAIFNSGLTWR</sequence>
<keyword evidence="9 13" id="KW-0472">Membrane</keyword>
<dbReference type="InterPro" id="IPR005828">
    <property type="entry name" value="MFS_sugar_transport-like"/>
</dbReference>
<organism evidence="16 17">
    <name type="scientific">Aspergillus fumigatus</name>
    <name type="common">Neosartorya fumigata</name>
    <dbReference type="NCBI Taxonomy" id="746128"/>
    <lineage>
        <taxon>Eukaryota</taxon>
        <taxon>Fungi</taxon>
        <taxon>Dikarya</taxon>
        <taxon>Ascomycota</taxon>
        <taxon>Pezizomycotina</taxon>
        <taxon>Eurotiomycetes</taxon>
        <taxon>Eurotiomycetidae</taxon>
        <taxon>Eurotiales</taxon>
        <taxon>Aspergillaceae</taxon>
        <taxon>Aspergillus</taxon>
        <taxon>Aspergillus subgen. Fumigati</taxon>
    </lineage>
</organism>
<evidence type="ECO:0000256" key="8">
    <source>
        <dbReference type="ARBA" id="ARBA00023125"/>
    </source>
</evidence>
<keyword evidence="7" id="KW-0805">Transcription regulation</keyword>
<feature type="transmembrane region" description="Helical" evidence="13">
    <location>
        <begin position="341"/>
        <end position="359"/>
    </location>
</feature>
<dbReference type="InterPro" id="IPR050360">
    <property type="entry name" value="MFS_Sugar_Transporters"/>
</dbReference>
<evidence type="ECO:0000256" key="3">
    <source>
        <dbReference type="ARBA" id="ARBA00022448"/>
    </source>
</evidence>
<feature type="compositionally biased region" description="Polar residues" evidence="12">
    <location>
        <begin position="604"/>
        <end position="631"/>
    </location>
</feature>